<dbReference type="GO" id="GO:0005886">
    <property type="term" value="C:plasma membrane"/>
    <property type="evidence" value="ECO:0007669"/>
    <property type="project" value="UniProtKB-SubCell"/>
</dbReference>
<feature type="transmembrane region" description="Helical" evidence="6">
    <location>
        <begin position="313"/>
        <end position="334"/>
    </location>
</feature>
<keyword evidence="9" id="KW-1185">Reference proteome</keyword>
<feature type="transmembrane region" description="Helical" evidence="6">
    <location>
        <begin position="177"/>
        <end position="198"/>
    </location>
</feature>
<dbReference type="Pfam" id="PF03772">
    <property type="entry name" value="Competence"/>
    <property type="match status" value="1"/>
</dbReference>
<dbReference type="AlphaFoldDB" id="A0A7M1AZB9"/>
<feature type="transmembrane region" description="Helical" evidence="6">
    <location>
        <begin position="16"/>
        <end position="36"/>
    </location>
</feature>
<evidence type="ECO:0000256" key="1">
    <source>
        <dbReference type="ARBA" id="ARBA00004651"/>
    </source>
</evidence>
<protein>
    <submittedName>
        <fullName evidence="8">ComEC/Rec2 family competence protein</fullName>
    </submittedName>
</protein>
<dbReference type="Proteomes" id="UP000593719">
    <property type="component" value="Chromosome"/>
</dbReference>
<organism evidence="8 9">
    <name type="scientific">Sulfurimonas sediminis</name>
    <dbReference type="NCBI Taxonomy" id="2590020"/>
    <lineage>
        <taxon>Bacteria</taxon>
        <taxon>Pseudomonadati</taxon>
        <taxon>Campylobacterota</taxon>
        <taxon>Epsilonproteobacteria</taxon>
        <taxon>Campylobacterales</taxon>
        <taxon>Sulfurimonadaceae</taxon>
        <taxon>Sulfurimonas</taxon>
    </lineage>
</organism>
<keyword evidence="2" id="KW-1003">Cell membrane</keyword>
<evidence type="ECO:0000256" key="2">
    <source>
        <dbReference type="ARBA" id="ARBA00022475"/>
    </source>
</evidence>
<evidence type="ECO:0000313" key="8">
    <source>
        <dbReference type="EMBL" id="QOP42793.1"/>
    </source>
</evidence>
<evidence type="ECO:0000256" key="5">
    <source>
        <dbReference type="ARBA" id="ARBA00023136"/>
    </source>
</evidence>
<feature type="transmembrane region" description="Helical" evidence="6">
    <location>
        <begin position="407"/>
        <end position="424"/>
    </location>
</feature>
<feature type="transmembrane region" description="Helical" evidence="6">
    <location>
        <begin position="341"/>
        <end position="361"/>
    </location>
</feature>
<dbReference type="RefSeq" id="WP_193151118.1">
    <property type="nucleotide sequence ID" value="NZ_CP041235.1"/>
</dbReference>
<comment type="subcellular location">
    <subcellularLocation>
        <location evidence="1">Cell membrane</location>
        <topology evidence="1">Multi-pass membrane protein</topology>
    </subcellularLocation>
</comment>
<feature type="domain" description="ComEC/Rec2-related protein" evidence="7">
    <location>
        <begin position="163"/>
        <end position="420"/>
    </location>
</feature>
<reference evidence="8 9" key="1">
    <citation type="submission" date="2019-06" db="EMBL/GenBank/DDBJ databases">
        <title>Sulfurimonas gotlandica sp. nov., a chemoautotrophic and psychrotolerant epsilonproteobacterium isolated from a pelagic redoxcline, and an emended description of the genus Sulfurimonas.</title>
        <authorList>
            <person name="Wang S."/>
            <person name="Jiang L."/>
            <person name="Shao Z."/>
        </authorList>
    </citation>
    <scope>NUCLEOTIDE SEQUENCE [LARGE SCALE GENOMIC DNA]</scope>
    <source>
        <strain evidence="8 9">S2-6</strain>
    </source>
</reference>
<name>A0A7M1AZB9_9BACT</name>
<evidence type="ECO:0000313" key="9">
    <source>
        <dbReference type="Proteomes" id="UP000593719"/>
    </source>
</evidence>
<dbReference type="InterPro" id="IPR052159">
    <property type="entry name" value="Competence_DNA_uptake"/>
</dbReference>
<keyword evidence="5 6" id="KW-0472">Membrane</keyword>
<accession>A0A7M1AZB9</accession>
<feature type="transmembrane region" description="Helical" evidence="6">
    <location>
        <begin position="284"/>
        <end position="301"/>
    </location>
</feature>
<keyword evidence="3 6" id="KW-0812">Transmembrane</keyword>
<dbReference type="InterPro" id="IPR004477">
    <property type="entry name" value="ComEC_N"/>
</dbReference>
<evidence type="ECO:0000256" key="6">
    <source>
        <dbReference type="SAM" id="Phobius"/>
    </source>
</evidence>
<sequence>MQTVEKVTLFSAKKDYFFFVGLFFTLLSFSLSYEYYKYKQLTKFDSQLSDVTVVKAYNKTKLTKNGKIKSYKVLKLKSDDGFVFYTVAKKNLQNLQNKRLHVELWAGNISFKEYLKVFFAFSKILKIYEKPTLKQKTASFIDTQHTSSEIAKLYKALFLALPLPTSIQTHFSNLGISHLIAISGFHLGVLATLLFFLFKYPYKFLQNRYFPYRSYKRDSFAFISLVLLGYLLFLDSPPSLLRAYVMLVVGFVLYDRGMHIISMQTLLLTVFLLLALFPKLLLSIGFWLSVSGVFYIFWFLIHCKACSKLTQFLLLPFWVYLMMLPFSMAIFGNFSLYHPLSILWTTLFTLFYPLAIALHVIGLGNLLDVPLAYLLHVNTHALQHTLAKVYLIIEVLLSLAAVFSKKALYALLGYTLLLFVYFIYNVA</sequence>
<feature type="transmembrane region" description="Helical" evidence="6">
    <location>
        <begin position="219"/>
        <end position="237"/>
    </location>
</feature>
<dbReference type="NCBIfam" id="TIGR00360">
    <property type="entry name" value="ComEC_N-term"/>
    <property type="match status" value="1"/>
</dbReference>
<dbReference type="PANTHER" id="PTHR30619:SF7">
    <property type="entry name" value="BETA-LACTAMASE DOMAIN PROTEIN"/>
    <property type="match status" value="1"/>
</dbReference>
<evidence type="ECO:0000256" key="4">
    <source>
        <dbReference type="ARBA" id="ARBA00022989"/>
    </source>
</evidence>
<evidence type="ECO:0000259" key="7">
    <source>
        <dbReference type="Pfam" id="PF03772"/>
    </source>
</evidence>
<evidence type="ECO:0000256" key="3">
    <source>
        <dbReference type="ARBA" id="ARBA00022692"/>
    </source>
</evidence>
<proteinExistence type="predicted"/>
<dbReference type="EMBL" id="CP041235">
    <property type="protein sequence ID" value="QOP42793.1"/>
    <property type="molecule type" value="Genomic_DNA"/>
</dbReference>
<gene>
    <name evidence="8" type="ORF">FJR45_02035</name>
</gene>
<keyword evidence="4 6" id="KW-1133">Transmembrane helix</keyword>
<dbReference type="KEGG" id="ssei:FJR45_02035"/>
<dbReference type="PANTHER" id="PTHR30619">
    <property type="entry name" value="DNA INTERNALIZATION/COMPETENCE PROTEIN COMEC/REC2"/>
    <property type="match status" value="1"/>
</dbReference>
<feature type="transmembrane region" description="Helical" evidence="6">
    <location>
        <begin position="257"/>
        <end position="277"/>
    </location>
</feature>